<protein>
    <submittedName>
        <fullName evidence="6">Multidrug resistance protein MdtA</fullName>
    </submittedName>
</protein>
<keyword evidence="2" id="KW-0175">Coiled coil</keyword>
<organism evidence="6 7">
    <name type="scientific">Desulfosporosinus acididurans</name>
    <dbReference type="NCBI Taxonomy" id="476652"/>
    <lineage>
        <taxon>Bacteria</taxon>
        <taxon>Bacillati</taxon>
        <taxon>Bacillota</taxon>
        <taxon>Clostridia</taxon>
        <taxon>Eubacteriales</taxon>
        <taxon>Desulfitobacteriaceae</taxon>
        <taxon>Desulfosporosinus</taxon>
    </lineage>
</organism>
<dbReference type="InterPro" id="IPR006143">
    <property type="entry name" value="RND_pump_MFP"/>
</dbReference>
<dbReference type="InterPro" id="IPR058625">
    <property type="entry name" value="MdtA-like_BSH"/>
</dbReference>
<dbReference type="EMBL" id="LDZY01000005">
    <property type="protein sequence ID" value="KLU66362.1"/>
    <property type="molecule type" value="Genomic_DNA"/>
</dbReference>
<dbReference type="PANTHER" id="PTHR30469">
    <property type="entry name" value="MULTIDRUG RESISTANCE PROTEIN MDTA"/>
    <property type="match status" value="1"/>
</dbReference>
<dbReference type="Gene3D" id="1.10.287.470">
    <property type="entry name" value="Helix hairpin bin"/>
    <property type="match status" value="1"/>
</dbReference>
<dbReference type="Gene3D" id="2.40.50.100">
    <property type="match status" value="1"/>
</dbReference>
<evidence type="ECO:0000259" key="3">
    <source>
        <dbReference type="Pfam" id="PF25917"/>
    </source>
</evidence>
<dbReference type="Proteomes" id="UP000036356">
    <property type="component" value="Unassembled WGS sequence"/>
</dbReference>
<proteinExistence type="inferred from homology"/>
<evidence type="ECO:0000313" key="7">
    <source>
        <dbReference type="Proteomes" id="UP000036356"/>
    </source>
</evidence>
<evidence type="ECO:0000256" key="1">
    <source>
        <dbReference type="ARBA" id="ARBA00009477"/>
    </source>
</evidence>
<dbReference type="PATRIC" id="fig|476652.3.peg.1818"/>
<dbReference type="RefSeq" id="WP_053006342.1">
    <property type="nucleotide sequence ID" value="NZ_LDZY01000005.1"/>
</dbReference>
<keyword evidence="7" id="KW-1185">Reference proteome</keyword>
<evidence type="ECO:0000313" key="6">
    <source>
        <dbReference type="EMBL" id="KLU66362.1"/>
    </source>
</evidence>
<evidence type="ECO:0000259" key="5">
    <source>
        <dbReference type="Pfam" id="PF25989"/>
    </source>
</evidence>
<dbReference type="Gene3D" id="2.40.420.20">
    <property type="match status" value="1"/>
</dbReference>
<evidence type="ECO:0000259" key="4">
    <source>
        <dbReference type="Pfam" id="PF25954"/>
    </source>
</evidence>
<dbReference type="GO" id="GO:0015562">
    <property type="term" value="F:efflux transmembrane transporter activity"/>
    <property type="evidence" value="ECO:0007669"/>
    <property type="project" value="InterPro"/>
</dbReference>
<dbReference type="PANTHER" id="PTHR30469:SF33">
    <property type="entry name" value="SLR1207 PROTEIN"/>
    <property type="match status" value="1"/>
</dbReference>
<dbReference type="Pfam" id="PF25954">
    <property type="entry name" value="Beta-barrel_RND_2"/>
    <property type="match status" value="1"/>
</dbReference>
<feature type="domain" description="Multidrug resistance protein MdtA-like barrel-sandwich hybrid" evidence="3">
    <location>
        <begin position="73"/>
        <end position="246"/>
    </location>
</feature>
<dbReference type="GO" id="GO:1990281">
    <property type="term" value="C:efflux pump complex"/>
    <property type="evidence" value="ECO:0007669"/>
    <property type="project" value="TreeGrafter"/>
</dbReference>
<reference evidence="6 7" key="1">
    <citation type="submission" date="2015-06" db="EMBL/GenBank/DDBJ databases">
        <title>Draft genome of the moderately acidophilic sulfate reducer Candidatus Desulfosporosinus acididurans strain M1.</title>
        <authorList>
            <person name="Poehlein A."/>
            <person name="Petzsch P."/>
            <person name="Johnson B.D."/>
            <person name="Schloemann M."/>
            <person name="Daniel R."/>
            <person name="Muehling M."/>
        </authorList>
    </citation>
    <scope>NUCLEOTIDE SEQUENCE [LARGE SCALE GENOMIC DNA]</scope>
    <source>
        <strain evidence="6 7">M1</strain>
    </source>
</reference>
<dbReference type="InterPro" id="IPR058637">
    <property type="entry name" value="YknX-like_C"/>
</dbReference>
<dbReference type="STRING" id="476652.DEAC_c17610"/>
<dbReference type="Gene3D" id="2.40.30.170">
    <property type="match status" value="1"/>
</dbReference>
<sequence length="409" mass="43299">MKFNLSRIRQIKKRTIIIGLLVIAAALGGNYALKHRKVEVPAVTVKNVKAQKVALGSLSTMVDYASKFDPVQEVQVFPKTGGRVASLNVDIGSKVSSGQVLFTIDASDLQAQLQIQQQSLAVAEENLAKTRLSSQQTLEKSQITYNDAQKDYNNEKALYDGGAASKQDLDSAKTKYDNAAIELNAAQDDLAVSAAEAQVEQAKASVNAAQVQLDNLTVVSPISGVVSAKDVKVGGMVSSQSGSVTVIDSSSMVAEISVPDLVIGKIKVGQTVPVSINALKDKKVSGVITTISPNSDAKDNSYLVKVKIDNSQSGLTAGMFIKVSLPAESESNILLVPNQALSIENNVNYLYAVVNGKVKKIAVTVGISDNKNTEVKGNITKGMEVVTEGQSFLNEGEKVNIVEGSSKSE</sequence>
<dbReference type="AlphaFoldDB" id="A0A0J1FSR9"/>
<dbReference type="NCBIfam" id="TIGR01730">
    <property type="entry name" value="RND_mfp"/>
    <property type="match status" value="1"/>
</dbReference>
<gene>
    <name evidence="6" type="primary">mdtA_1</name>
    <name evidence="6" type="ORF">DEAC_c17610</name>
</gene>
<feature type="domain" description="CusB-like beta-barrel" evidence="4">
    <location>
        <begin position="255"/>
        <end position="328"/>
    </location>
</feature>
<comment type="similarity">
    <text evidence="1">Belongs to the membrane fusion protein (MFP) (TC 8.A.1) family.</text>
</comment>
<evidence type="ECO:0000256" key="2">
    <source>
        <dbReference type="SAM" id="Coils"/>
    </source>
</evidence>
<feature type="domain" description="YknX-like C-terminal permuted SH3-like" evidence="5">
    <location>
        <begin position="335"/>
        <end position="400"/>
    </location>
</feature>
<dbReference type="SUPFAM" id="SSF111369">
    <property type="entry name" value="HlyD-like secretion proteins"/>
    <property type="match status" value="2"/>
</dbReference>
<accession>A0A0J1FSR9</accession>
<comment type="caution">
    <text evidence="6">The sequence shown here is derived from an EMBL/GenBank/DDBJ whole genome shotgun (WGS) entry which is preliminary data.</text>
</comment>
<name>A0A0J1FSR9_9FIRM</name>
<dbReference type="Pfam" id="PF25917">
    <property type="entry name" value="BSH_RND"/>
    <property type="match status" value="1"/>
</dbReference>
<dbReference type="Pfam" id="PF25989">
    <property type="entry name" value="YknX_C"/>
    <property type="match status" value="1"/>
</dbReference>
<dbReference type="InterPro" id="IPR058792">
    <property type="entry name" value="Beta-barrel_RND_2"/>
</dbReference>
<feature type="coiled-coil region" evidence="2">
    <location>
        <begin position="169"/>
        <end position="219"/>
    </location>
</feature>